<accession>A0ABY7ZNK2</accession>
<name>A0ABY7ZNK2_9ACTN</name>
<reference evidence="1 2" key="1">
    <citation type="submission" date="2023-02" db="EMBL/GenBank/DDBJ databases">
        <authorList>
            <person name="Mo P."/>
        </authorList>
    </citation>
    <scope>NUCLEOTIDE SEQUENCE [LARGE SCALE GENOMIC DNA]</scope>
    <source>
        <strain evidence="1 2">HUAS 3</strain>
    </source>
</reference>
<evidence type="ECO:0000313" key="1">
    <source>
        <dbReference type="EMBL" id="WDZ84576.1"/>
    </source>
</evidence>
<evidence type="ECO:0000313" key="2">
    <source>
        <dbReference type="Proteomes" id="UP001219605"/>
    </source>
</evidence>
<gene>
    <name evidence="1" type="ORF">PVK37_29780</name>
</gene>
<dbReference type="RefSeq" id="WP_275031152.1">
    <property type="nucleotide sequence ID" value="NZ_CP118615.1"/>
</dbReference>
<organism evidence="1 2">
    <name type="scientific">Micromonospora cathayae</name>
    <dbReference type="NCBI Taxonomy" id="3028804"/>
    <lineage>
        <taxon>Bacteria</taxon>
        <taxon>Bacillati</taxon>
        <taxon>Actinomycetota</taxon>
        <taxon>Actinomycetes</taxon>
        <taxon>Micromonosporales</taxon>
        <taxon>Micromonosporaceae</taxon>
        <taxon>Micromonospora</taxon>
    </lineage>
</organism>
<protein>
    <submittedName>
        <fullName evidence="1">Uncharacterized protein</fullName>
    </submittedName>
</protein>
<keyword evidence="2" id="KW-1185">Reference proteome</keyword>
<sequence length="246" mass="27060">MTSDQIITGTDGWSFLIGARFVGPYEWAEESREYISDEQSHLEPLLEGLTLAADDDGLILEFRRDEFHAGPLSDAAPTKADVWDWPMTWDELVALPLSELMLELVNAGLLAMRSNGELMDYQLTLPAEEESDEESEREEPGWCLPHRVNIDPWGGTQLTFEGASARHDGAPVHPVVRLDLGATVGHDGPTFSYRVSLTDAQVDSLLQALFQAREDARLLATQAGWRPSQVNVGSSGTNPDLGPALF</sequence>
<proteinExistence type="predicted"/>
<dbReference type="EMBL" id="CP118615">
    <property type="protein sequence ID" value="WDZ84576.1"/>
    <property type="molecule type" value="Genomic_DNA"/>
</dbReference>
<dbReference type="Proteomes" id="UP001219605">
    <property type="component" value="Chromosome"/>
</dbReference>